<keyword evidence="3" id="KW-1185">Reference proteome</keyword>
<dbReference type="Proteomes" id="UP000075920">
    <property type="component" value="Unassembled WGS sequence"/>
</dbReference>
<name>A0A182W7L5_9DIPT</name>
<reference evidence="3" key="1">
    <citation type="submission" date="2013-03" db="EMBL/GenBank/DDBJ databases">
        <title>The Genome Sequence of Anopheles minimus MINIMUS1.</title>
        <authorList>
            <consortium name="The Broad Institute Genomics Platform"/>
            <person name="Neafsey D.E."/>
            <person name="Walton C."/>
            <person name="Walker B."/>
            <person name="Young S.K."/>
            <person name="Zeng Q."/>
            <person name="Gargeya S."/>
            <person name="Fitzgerald M."/>
            <person name="Haas B."/>
            <person name="Abouelleil A."/>
            <person name="Allen A.W."/>
            <person name="Alvarado L."/>
            <person name="Arachchi H.M."/>
            <person name="Berlin A.M."/>
            <person name="Chapman S.B."/>
            <person name="Gainer-Dewar J."/>
            <person name="Goldberg J."/>
            <person name="Griggs A."/>
            <person name="Gujja S."/>
            <person name="Hansen M."/>
            <person name="Howarth C."/>
            <person name="Imamovic A."/>
            <person name="Ireland A."/>
            <person name="Larimer J."/>
            <person name="McCowan C."/>
            <person name="Murphy C."/>
            <person name="Pearson M."/>
            <person name="Poon T.W."/>
            <person name="Priest M."/>
            <person name="Roberts A."/>
            <person name="Saif S."/>
            <person name="Shea T."/>
            <person name="Sisk P."/>
            <person name="Sykes S."/>
            <person name="Wortman J."/>
            <person name="Nusbaum C."/>
            <person name="Birren B."/>
        </authorList>
    </citation>
    <scope>NUCLEOTIDE SEQUENCE [LARGE SCALE GENOMIC DNA]</scope>
    <source>
        <strain evidence="3">MINIMUS1</strain>
    </source>
</reference>
<dbReference type="EnsemblMetazoa" id="AMIN006337-RA">
    <property type="protein sequence ID" value="AMIN006337-PA"/>
    <property type="gene ID" value="AMIN006337"/>
</dbReference>
<accession>A0A182W7L5</accession>
<sequence>MIRYGTIMACCDHDHIIRFGSVPEAFHISPSGVGQYRYGACPKRKFSFCPCVWPEPSDRAVVVAACFWNFYHADTGNSLLPSRPTNSNKWNAPIKSPSINAFDSEPGL</sequence>
<reference evidence="2" key="2">
    <citation type="submission" date="2020-05" db="UniProtKB">
        <authorList>
            <consortium name="EnsemblMetazoa"/>
        </authorList>
    </citation>
    <scope>IDENTIFICATION</scope>
    <source>
        <strain evidence="2">MINIMUS1</strain>
    </source>
</reference>
<dbReference type="AlphaFoldDB" id="A0A182W7L5"/>
<feature type="region of interest" description="Disordered" evidence="1">
    <location>
        <begin position="76"/>
        <end position="108"/>
    </location>
</feature>
<proteinExistence type="predicted"/>
<evidence type="ECO:0000313" key="2">
    <source>
        <dbReference type="EnsemblMetazoa" id="AMIN006337-PA"/>
    </source>
</evidence>
<organism evidence="2 3">
    <name type="scientific">Anopheles minimus</name>
    <dbReference type="NCBI Taxonomy" id="112268"/>
    <lineage>
        <taxon>Eukaryota</taxon>
        <taxon>Metazoa</taxon>
        <taxon>Ecdysozoa</taxon>
        <taxon>Arthropoda</taxon>
        <taxon>Hexapoda</taxon>
        <taxon>Insecta</taxon>
        <taxon>Pterygota</taxon>
        <taxon>Neoptera</taxon>
        <taxon>Endopterygota</taxon>
        <taxon>Diptera</taxon>
        <taxon>Nematocera</taxon>
        <taxon>Culicoidea</taxon>
        <taxon>Culicidae</taxon>
        <taxon>Anophelinae</taxon>
        <taxon>Anopheles</taxon>
    </lineage>
</organism>
<evidence type="ECO:0000256" key="1">
    <source>
        <dbReference type="SAM" id="MobiDB-lite"/>
    </source>
</evidence>
<dbReference type="VEuPathDB" id="VectorBase:AMIN006337"/>
<protein>
    <submittedName>
        <fullName evidence="2">Uncharacterized protein</fullName>
    </submittedName>
</protein>
<feature type="compositionally biased region" description="Polar residues" evidence="1">
    <location>
        <begin position="76"/>
        <end position="90"/>
    </location>
</feature>
<evidence type="ECO:0000313" key="3">
    <source>
        <dbReference type="Proteomes" id="UP000075920"/>
    </source>
</evidence>